<proteinExistence type="predicted"/>
<organism evidence="3 4">
    <name type="scientific">Podospora bellae-mahoneyi</name>
    <dbReference type="NCBI Taxonomy" id="2093777"/>
    <lineage>
        <taxon>Eukaryota</taxon>
        <taxon>Fungi</taxon>
        <taxon>Dikarya</taxon>
        <taxon>Ascomycota</taxon>
        <taxon>Pezizomycotina</taxon>
        <taxon>Sordariomycetes</taxon>
        <taxon>Sordariomycetidae</taxon>
        <taxon>Sordariales</taxon>
        <taxon>Podosporaceae</taxon>
        <taxon>Podospora</taxon>
    </lineage>
</organism>
<dbReference type="Proteomes" id="UP001322138">
    <property type="component" value="Unassembled WGS sequence"/>
</dbReference>
<dbReference type="EMBL" id="JAFFGZ010000005">
    <property type="protein sequence ID" value="KAK4644162.1"/>
    <property type="molecule type" value="Genomic_DNA"/>
</dbReference>
<keyword evidence="4" id="KW-1185">Reference proteome</keyword>
<evidence type="ECO:0000313" key="3">
    <source>
        <dbReference type="EMBL" id="KAK4644162.1"/>
    </source>
</evidence>
<evidence type="ECO:0000313" key="4">
    <source>
        <dbReference type="Proteomes" id="UP001322138"/>
    </source>
</evidence>
<name>A0ABR0FLG8_9PEZI</name>
<dbReference type="RefSeq" id="XP_062733138.1">
    <property type="nucleotide sequence ID" value="XM_062877378.1"/>
</dbReference>
<evidence type="ECO:0000256" key="2">
    <source>
        <dbReference type="SAM" id="Phobius"/>
    </source>
</evidence>
<dbReference type="GeneID" id="87896860"/>
<feature type="compositionally biased region" description="Low complexity" evidence="1">
    <location>
        <begin position="26"/>
        <end position="65"/>
    </location>
</feature>
<accession>A0ABR0FLG8</accession>
<keyword evidence="2" id="KW-1133">Transmembrane helix</keyword>
<keyword evidence="2" id="KW-0812">Transmembrane</keyword>
<reference evidence="3 4" key="1">
    <citation type="journal article" date="2023" name="bioRxiv">
        <title>High-quality genome assemblies of four members of thePodospora anserinaspecies complex.</title>
        <authorList>
            <person name="Ament-Velasquez S.L."/>
            <person name="Vogan A.A."/>
            <person name="Wallerman O."/>
            <person name="Hartmann F."/>
            <person name="Gautier V."/>
            <person name="Silar P."/>
            <person name="Giraud T."/>
            <person name="Johannesson H."/>
        </authorList>
    </citation>
    <scope>NUCLEOTIDE SEQUENCE [LARGE SCALE GENOMIC DNA]</scope>
    <source>
        <strain evidence="3 4">CBS 112042</strain>
    </source>
</reference>
<keyword evidence="2" id="KW-0472">Membrane</keyword>
<sequence>MFNLETTMPLHPSSKTLRPPSRPISRRPSLNTAPTTMSTTTATTTTTTRKTHPSTLSRQQSSTLQRNQQSSDLLITTISPLVHTIHHFQQLAYHLCLNTLFALSILASASFVASKAVAYRSFLLSKILAESGVLAGRWVYAKVWNGQRSRLFRKRLEFEIFVLLFGSGNTILLLVLWPGWFVLGLAGVGWWLVNG</sequence>
<protein>
    <submittedName>
        <fullName evidence="3">Uncharacterized protein</fullName>
    </submittedName>
</protein>
<evidence type="ECO:0000256" key="1">
    <source>
        <dbReference type="SAM" id="MobiDB-lite"/>
    </source>
</evidence>
<feature type="region of interest" description="Disordered" evidence="1">
    <location>
        <begin position="1"/>
        <end position="65"/>
    </location>
</feature>
<gene>
    <name evidence="3" type="ORF">QC761_302390</name>
</gene>
<feature type="transmembrane region" description="Helical" evidence="2">
    <location>
        <begin position="91"/>
        <end position="113"/>
    </location>
</feature>
<comment type="caution">
    <text evidence="3">The sequence shown here is derived from an EMBL/GenBank/DDBJ whole genome shotgun (WGS) entry which is preliminary data.</text>
</comment>
<feature type="transmembrane region" description="Helical" evidence="2">
    <location>
        <begin position="160"/>
        <end position="193"/>
    </location>
</feature>